<dbReference type="InterPro" id="IPR008929">
    <property type="entry name" value="Chondroitin_lyas"/>
</dbReference>
<accession>A0A6B2M1K9</accession>
<evidence type="ECO:0000259" key="2">
    <source>
        <dbReference type="Pfam" id="PF07940"/>
    </source>
</evidence>
<protein>
    <submittedName>
        <fullName evidence="4">DUF4962 domain-containing protein</fullName>
    </submittedName>
</protein>
<dbReference type="EMBL" id="JAAGNX010000002">
    <property type="protein sequence ID" value="NDV62266.1"/>
    <property type="molecule type" value="Genomic_DNA"/>
</dbReference>
<dbReference type="AlphaFoldDB" id="A0A6B2M1K9"/>
<evidence type="ECO:0000256" key="1">
    <source>
        <dbReference type="ARBA" id="ARBA00004196"/>
    </source>
</evidence>
<evidence type="ECO:0000259" key="3">
    <source>
        <dbReference type="Pfam" id="PF16332"/>
    </source>
</evidence>
<sequence>MNKNLAILITLAGSPLLLDSADVGLDPFKHVPEEAPRTWVLSGQKNTFIQFNSTGNGKAYLERLKEDLDTFWMDWPIPEEPESYGDPDPRRRTSEQVDKWRGMQDLSGQLTGVAEAATLIWLLTDEEPYLEKAKAILLLLTKWDPLGPTGIDYNDEAHFRLFRKLPQVYDQIRTQLSDTERQQVLDHFRVRGGRNMASIMEHGVPDLTRNSVENEPASHSVRFMAMTGLAALALWDDLPEARDWWEFVYTWYRDIFTPWGGDDGGWAEGPAYWRGVYEHAIFQDALFAIGDPLAYAQSFWRNTGYFQVYFVQPYPTTGFGDLSNAGQFNMEPGVCHFLAHLGRVTNNGYLLSYTDLYSDPRPLPVDLGIEHLYRSYPTAAESWVRDFIGAKAGQLEREPLSELPGSRLFADVGWVSMHSDLGNPENDIMLSFKSSPYGSFSHSHADQNSFILNAYGEQLAINSGYREYHRSQMHKYYTRQTISKNNILISRQGQQSQDKNATGKILRFEESDRAVWTTGDATVAYNTRQSRHDTVRKAIRDIIFIDNRYFVIRDHVLLKSPGRIDWLLHARDPMTFHEVDGSVVIERNGVYLYGRLRAYDNTLQMKGWTGFPVEVDPKYKDPGFINSQVYLREPAVDQAHFQANTLNDRDEQTIFAVLWPSRDAAEASEFKMELIDREGIEIQRPDGKIDRIRLTDGELSIESL</sequence>
<gene>
    <name evidence="4" type="ORF">G0Q06_07390</name>
</gene>
<reference evidence="4 5" key="1">
    <citation type="submission" date="2020-02" db="EMBL/GenBank/DDBJ databases">
        <title>Albibacoteraceae fam. nov., the first described family within the subdivision 4 Verrucomicrobia.</title>
        <authorList>
            <person name="Xi F."/>
        </authorList>
    </citation>
    <scope>NUCLEOTIDE SEQUENCE [LARGE SCALE GENOMIC DNA]</scope>
    <source>
        <strain evidence="4 5">CK1056</strain>
    </source>
</reference>
<dbReference type="Pfam" id="PF16332">
    <property type="entry name" value="DUF4962"/>
    <property type="match status" value="1"/>
</dbReference>
<dbReference type="GO" id="GO:0030313">
    <property type="term" value="C:cell envelope"/>
    <property type="evidence" value="ECO:0007669"/>
    <property type="project" value="UniProtKB-SubCell"/>
</dbReference>
<proteinExistence type="predicted"/>
<feature type="domain" description="Heparinase II/III-like C-terminal" evidence="2">
    <location>
        <begin position="404"/>
        <end position="571"/>
    </location>
</feature>
<comment type="subcellular location">
    <subcellularLocation>
        <location evidence="1">Cell envelope</location>
    </subcellularLocation>
</comment>
<feature type="domain" description="Heparinase II N-terminal" evidence="3">
    <location>
        <begin position="29"/>
        <end position="355"/>
    </location>
</feature>
<dbReference type="InterPro" id="IPR012480">
    <property type="entry name" value="Hepar_II_III_C"/>
</dbReference>
<organism evidence="4 5">
    <name type="scientific">Oceanipulchritudo coccoides</name>
    <dbReference type="NCBI Taxonomy" id="2706888"/>
    <lineage>
        <taxon>Bacteria</taxon>
        <taxon>Pseudomonadati</taxon>
        <taxon>Verrucomicrobiota</taxon>
        <taxon>Opitutia</taxon>
        <taxon>Puniceicoccales</taxon>
        <taxon>Oceanipulchritudinaceae</taxon>
        <taxon>Oceanipulchritudo</taxon>
    </lineage>
</organism>
<comment type="caution">
    <text evidence="4">The sequence shown here is derived from an EMBL/GenBank/DDBJ whole genome shotgun (WGS) entry which is preliminary data.</text>
</comment>
<keyword evidence="5" id="KW-1185">Reference proteome</keyword>
<dbReference type="InterPro" id="IPR032518">
    <property type="entry name" value="HepII_N"/>
</dbReference>
<dbReference type="GO" id="GO:0016829">
    <property type="term" value="F:lyase activity"/>
    <property type="evidence" value="ECO:0007669"/>
    <property type="project" value="InterPro"/>
</dbReference>
<evidence type="ECO:0000313" key="5">
    <source>
        <dbReference type="Proteomes" id="UP000478417"/>
    </source>
</evidence>
<name>A0A6B2M1K9_9BACT</name>
<dbReference type="Pfam" id="PF07940">
    <property type="entry name" value="Hepar_II_III_C"/>
    <property type="match status" value="1"/>
</dbReference>
<dbReference type="RefSeq" id="WP_163964012.1">
    <property type="nucleotide sequence ID" value="NZ_JAAGNX010000002.1"/>
</dbReference>
<dbReference type="Proteomes" id="UP000478417">
    <property type="component" value="Unassembled WGS sequence"/>
</dbReference>
<dbReference type="SUPFAM" id="SSF48230">
    <property type="entry name" value="Chondroitin AC/alginate lyase"/>
    <property type="match status" value="1"/>
</dbReference>
<evidence type="ECO:0000313" key="4">
    <source>
        <dbReference type="EMBL" id="NDV62266.1"/>
    </source>
</evidence>
<dbReference type="Gene3D" id="1.50.10.100">
    <property type="entry name" value="Chondroitin AC/alginate lyase"/>
    <property type="match status" value="1"/>
</dbReference>
<dbReference type="Gene3D" id="2.70.98.70">
    <property type="match status" value="1"/>
</dbReference>